<accession>A0AAV4AFA2</accession>
<dbReference type="Proteomes" id="UP000735302">
    <property type="component" value="Unassembled WGS sequence"/>
</dbReference>
<dbReference type="InterPro" id="IPR013877">
    <property type="entry name" value="YAP-bd/ALF4/Glomulin"/>
</dbReference>
<comment type="caution">
    <text evidence="2">The sequence shown here is derived from an EMBL/GenBank/DDBJ whole genome shotgun (WGS) entry which is preliminary data.</text>
</comment>
<dbReference type="GO" id="GO:0055105">
    <property type="term" value="F:ubiquitin-protein transferase inhibitor activity"/>
    <property type="evidence" value="ECO:0007669"/>
    <property type="project" value="TreeGrafter"/>
</dbReference>
<name>A0AAV4AFA2_9GAST</name>
<proteinExistence type="predicted"/>
<feature type="region of interest" description="Disordered" evidence="1">
    <location>
        <begin position="265"/>
        <end position="298"/>
    </location>
</feature>
<protein>
    <submittedName>
        <fullName evidence="2">Glomulin-like</fullName>
    </submittedName>
</protein>
<gene>
    <name evidence="2" type="ORF">PoB_003242200</name>
</gene>
<keyword evidence="3" id="KW-1185">Reference proteome</keyword>
<evidence type="ECO:0000313" key="2">
    <source>
        <dbReference type="EMBL" id="GFO05917.1"/>
    </source>
</evidence>
<organism evidence="2 3">
    <name type="scientific">Plakobranchus ocellatus</name>
    <dbReference type="NCBI Taxonomy" id="259542"/>
    <lineage>
        <taxon>Eukaryota</taxon>
        <taxon>Metazoa</taxon>
        <taxon>Spiralia</taxon>
        <taxon>Lophotrochozoa</taxon>
        <taxon>Mollusca</taxon>
        <taxon>Gastropoda</taxon>
        <taxon>Heterobranchia</taxon>
        <taxon>Euthyneura</taxon>
        <taxon>Panpulmonata</taxon>
        <taxon>Sacoglossa</taxon>
        <taxon>Placobranchoidea</taxon>
        <taxon>Plakobranchidae</taxon>
        <taxon>Plakobranchus</taxon>
    </lineage>
</organism>
<evidence type="ECO:0000313" key="3">
    <source>
        <dbReference type="Proteomes" id="UP000735302"/>
    </source>
</evidence>
<evidence type="ECO:0000256" key="1">
    <source>
        <dbReference type="SAM" id="MobiDB-lite"/>
    </source>
</evidence>
<reference evidence="2 3" key="1">
    <citation type="journal article" date="2021" name="Elife">
        <title>Chloroplast acquisition without the gene transfer in kleptoplastic sea slugs, Plakobranchus ocellatus.</title>
        <authorList>
            <person name="Maeda T."/>
            <person name="Takahashi S."/>
            <person name="Yoshida T."/>
            <person name="Shimamura S."/>
            <person name="Takaki Y."/>
            <person name="Nagai Y."/>
            <person name="Toyoda A."/>
            <person name="Suzuki Y."/>
            <person name="Arimoto A."/>
            <person name="Ishii H."/>
            <person name="Satoh N."/>
            <person name="Nishiyama T."/>
            <person name="Hasebe M."/>
            <person name="Maruyama T."/>
            <person name="Minagawa J."/>
            <person name="Obokata J."/>
            <person name="Shigenobu S."/>
        </authorList>
    </citation>
    <scope>NUCLEOTIDE SEQUENCE [LARGE SCALE GENOMIC DNA]</scope>
</reference>
<dbReference type="InterPro" id="IPR019516">
    <property type="entry name" value="Glomulin/ALF4"/>
</dbReference>
<sequence length="646" mass="73917">MWPPENLEMDAPEVRRIEDPQQMMAQIFECVEQKDAKGLKTYILEHKLKEESIFWDLILKIGDSVKSENFENYPNFFEVCNRCLLYLAKIGNPKEGLLAFLQQMDTFNLDDTKYKYFLDFVQIVLQRIPCKLFHSLDIALETVSAHLEGLTLPENLQLEGPEIKLFHLDDKVVRINDVLNSYLDFLAPLVKVSAHSSPISSDAAAKETLVLKKHLVQLFDHPLCYLILTHNSDDKFKSESRQSAEKAMSLLAQVETDFHRFIKNNKTSENSSKSKEFSERDNQTHTETDDMQKKEPLSEQDMATDIVDIWDFKINISPHCRACISYLIHTEFLGIDKFPSVYRHDYMLEFNLGILSLLLQNTNYVVNYKGLLLCKCLTERVCKSAIPTDNLDNPGYITVLNDLINVMVKCPVRDHRTLATQVFPSLIARFEAPGRYRIYQNILSSCTHSGLKGYLITLLKNDLSEYLKLPQKHSSTSREMGHQHVRITIPSVDLPEKCFTGNSLHRLLKLVLYLPEGERTDMLENSDQIISALNFLRFLVLADSPKLNRTGLWGFIDTVEKDFTDPLRLGLDLSQAHYKLERDNIAQGKMPGGSAPELSVSVDGATLPAAEKEQKLDLLDRALNTHQMMISLLCRLLELMEQQSLA</sequence>
<dbReference type="EMBL" id="BLXT01003755">
    <property type="protein sequence ID" value="GFO05917.1"/>
    <property type="molecule type" value="Genomic_DNA"/>
</dbReference>
<dbReference type="PANTHER" id="PTHR15430">
    <property type="entry name" value="GLOMULIN"/>
    <property type="match status" value="1"/>
</dbReference>
<dbReference type="GO" id="GO:0005737">
    <property type="term" value="C:cytoplasm"/>
    <property type="evidence" value="ECO:0007669"/>
    <property type="project" value="TreeGrafter"/>
</dbReference>
<feature type="compositionally biased region" description="Basic and acidic residues" evidence="1">
    <location>
        <begin position="272"/>
        <end position="297"/>
    </location>
</feature>
<dbReference type="PANTHER" id="PTHR15430:SF1">
    <property type="entry name" value="GLOMULIN"/>
    <property type="match status" value="1"/>
</dbReference>
<dbReference type="AlphaFoldDB" id="A0AAV4AFA2"/>
<dbReference type="Pfam" id="PF08568">
    <property type="entry name" value="Kinetochor_Ybp2"/>
    <property type="match status" value="1"/>
</dbReference>